<organism evidence="2 3">
    <name type="scientific">Ignatzschineria larvae DSM 13226</name>
    <dbReference type="NCBI Taxonomy" id="1111732"/>
    <lineage>
        <taxon>Bacteria</taxon>
        <taxon>Pseudomonadati</taxon>
        <taxon>Pseudomonadota</taxon>
        <taxon>Gammaproteobacteria</taxon>
        <taxon>Cardiobacteriales</taxon>
        <taxon>Ignatzschineriaceae</taxon>
        <taxon>Ignatzschineria</taxon>
    </lineage>
</organism>
<reference evidence="2 3" key="1">
    <citation type="submission" date="2024-03" db="EMBL/GenBank/DDBJ databases">
        <title>Complete Genome Sequence and Annotation of Ignatzschineria larvae DSM 13226.</title>
        <authorList>
            <person name="Cantrell E."/>
            <person name="Burcham Z.M."/>
        </authorList>
    </citation>
    <scope>NUCLEOTIDE SEQUENCE [LARGE SCALE GENOMIC DNA]</scope>
    <source>
        <strain evidence="2 3">DSM 13226</strain>
    </source>
</reference>
<dbReference type="Proteomes" id="UP001449178">
    <property type="component" value="Chromosome"/>
</dbReference>
<feature type="transmembrane region" description="Helical" evidence="1">
    <location>
        <begin position="12"/>
        <end position="34"/>
    </location>
</feature>
<evidence type="ECO:0000256" key="1">
    <source>
        <dbReference type="SAM" id="Phobius"/>
    </source>
</evidence>
<sequence>MTALFGADPYFIFIIGFGIVFMIAMLSFLGYFFAKKIKEEQKQQSKK</sequence>
<evidence type="ECO:0000313" key="3">
    <source>
        <dbReference type="Proteomes" id="UP001449178"/>
    </source>
</evidence>
<keyword evidence="3" id="KW-1185">Reference proteome</keyword>
<proteinExistence type="predicted"/>
<dbReference type="RefSeq" id="WP_156923325.1">
    <property type="nucleotide sequence ID" value="NZ_CP150637.1"/>
</dbReference>
<evidence type="ECO:0008006" key="4">
    <source>
        <dbReference type="Google" id="ProtNLM"/>
    </source>
</evidence>
<gene>
    <name evidence="2" type="ORF">WMO13_01910</name>
</gene>
<name>A0ABZ3C1D6_9GAMM</name>
<evidence type="ECO:0000313" key="2">
    <source>
        <dbReference type="EMBL" id="WZW88162.1"/>
    </source>
</evidence>
<dbReference type="EMBL" id="CP150637">
    <property type="protein sequence ID" value="WZW88162.1"/>
    <property type="molecule type" value="Genomic_DNA"/>
</dbReference>
<keyword evidence="1" id="KW-0812">Transmembrane</keyword>
<protein>
    <recommendedName>
        <fullName evidence="4">DUF3149 domain-containing protein</fullName>
    </recommendedName>
</protein>
<keyword evidence="1" id="KW-1133">Transmembrane helix</keyword>
<accession>A0ABZ3C1D6</accession>
<keyword evidence="1" id="KW-0472">Membrane</keyword>